<feature type="compositionally biased region" description="Basic and acidic residues" evidence="11">
    <location>
        <begin position="301"/>
        <end position="313"/>
    </location>
</feature>
<keyword evidence="10" id="KW-0539">Nucleus</keyword>
<organism evidence="14 15">
    <name type="scientific">Diutina rugosa</name>
    <name type="common">Yeast</name>
    <name type="synonym">Candida rugosa</name>
    <dbReference type="NCBI Taxonomy" id="5481"/>
    <lineage>
        <taxon>Eukaryota</taxon>
        <taxon>Fungi</taxon>
        <taxon>Dikarya</taxon>
        <taxon>Ascomycota</taxon>
        <taxon>Saccharomycotina</taxon>
        <taxon>Pichiomycetes</taxon>
        <taxon>Debaryomycetaceae</taxon>
        <taxon>Diutina</taxon>
    </lineage>
</organism>
<feature type="compositionally biased region" description="Acidic residues" evidence="11">
    <location>
        <begin position="326"/>
        <end position="335"/>
    </location>
</feature>
<dbReference type="EC" id="3.6.4.12" evidence="3"/>
<dbReference type="SMART" id="SM00490">
    <property type="entry name" value="HELICc"/>
    <property type="match status" value="1"/>
</dbReference>
<dbReference type="Proteomes" id="UP000449547">
    <property type="component" value="Unassembled WGS sequence"/>
</dbReference>
<dbReference type="RefSeq" id="XP_034009782.1">
    <property type="nucleotide sequence ID" value="XM_034158331.1"/>
</dbReference>
<evidence type="ECO:0000256" key="9">
    <source>
        <dbReference type="ARBA" id="ARBA00023125"/>
    </source>
</evidence>
<dbReference type="GO" id="GO:0016787">
    <property type="term" value="F:hydrolase activity"/>
    <property type="evidence" value="ECO:0007669"/>
    <property type="project" value="UniProtKB-KW"/>
</dbReference>
<evidence type="ECO:0000256" key="3">
    <source>
        <dbReference type="ARBA" id="ARBA00012551"/>
    </source>
</evidence>
<keyword evidence="4" id="KW-0547">Nucleotide-binding</keyword>
<dbReference type="InterPro" id="IPR038718">
    <property type="entry name" value="SNF2-like_sf"/>
</dbReference>
<dbReference type="CDD" id="cd18793">
    <property type="entry name" value="SF2_C_SNF"/>
    <property type="match status" value="1"/>
</dbReference>
<keyword evidence="8" id="KW-0156">Chromatin regulator</keyword>
<dbReference type="PROSITE" id="PS51194">
    <property type="entry name" value="HELICASE_CTER"/>
    <property type="match status" value="1"/>
</dbReference>
<dbReference type="SUPFAM" id="SSF52540">
    <property type="entry name" value="P-loop containing nucleoside triphosphate hydrolases"/>
    <property type="match status" value="2"/>
</dbReference>
<dbReference type="GO" id="GO:0140658">
    <property type="term" value="F:ATP-dependent chromatin remodeler activity"/>
    <property type="evidence" value="ECO:0007669"/>
    <property type="project" value="UniProtKB-ARBA"/>
</dbReference>
<dbReference type="AlphaFoldDB" id="A0A642UDE5"/>
<evidence type="ECO:0000256" key="6">
    <source>
        <dbReference type="ARBA" id="ARBA00022806"/>
    </source>
</evidence>
<dbReference type="GeneID" id="54784009"/>
<comment type="caution">
    <text evidence="14">The sequence shown here is derived from an EMBL/GenBank/DDBJ whole genome shotgun (WGS) entry which is preliminary data.</text>
</comment>
<comment type="similarity">
    <text evidence="2">Belongs to the SNF2/RAD54 helicase family.</text>
</comment>
<evidence type="ECO:0000256" key="5">
    <source>
        <dbReference type="ARBA" id="ARBA00022801"/>
    </source>
</evidence>
<dbReference type="Pfam" id="PF00176">
    <property type="entry name" value="SNF2-rel_dom"/>
    <property type="match status" value="1"/>
</dbReference>
<keyword evidence="9" id="KW-0238">DNA-binding</keyword>
<evidence type="ECO:0000256" key="4">
    <source>
        <dbReference type="ARBA" id="ARBA00022741"/>
    </source>
</evidence>
<evidence type="ECO:0000256" key="11">
    <source>
        <dbReference type="SAM" id="MobiDB-lite"/>
    </source>
</evidence>
<evidence type="ECO:0000313" key="14">
    <source>
        <dbReference type="EMBL" id="KAA8897125.1"/>
    </source>
</evidence>
<keyword evidence="15" id="KW-1185">Reference proteome</keyword>
<dbReference type="PROSITE" id="PS51192">
    <property type="entry name" value="HELICASE_ATP_BIND_1"/>
    <property type="match status" value="1"/>
</dbReference>
<dbReference type="GO" id="GO:0005524">
    <property type="term" value="F:ATP binding"/>
    <property type="evidence" value="ECO:0007669"/>
    <property type="project" value="UniProtKB-KW"/>
</dbReference>
<gene>
    <name evidence="14" type="ORF">DIURU_005358</name>
</gene>
<protein>
    <recommendedName>
        <fullName evidence="3">DNA helicase</fullName>
        <ecNumber evidence="3">3.6.4.12</ecNumber>
    </recommendedName>
</protein>
<keyword evidence="6" id="KW-0347">Helicase</keyword>
<dbReference type="Gene3D" id="3.40.50.300">
    <property type="entry name" value="P-loop containing nucleotide triphosphate hydrolases"/>
    <property type="match status" value="1"/>
</dbReference>
<dbReference type="PANTHER" id="PTHR10799">
    <property type="entry name" value="SNF2/RAD54 HELICASE FAMILY"/>
    <property type="match status" value="1"/>
</dbReference>
<evidence type="ECO:0000259" key="13">
    <source>
        <dbReference type="PROSITE" id="PS51194"/>
    </source>
</evidence>
<comment type="subcellular location">
    <subcellularLocation>
        <location evidence="1">Nucleus</location>
    </subcellularLocation>
</comment>
<evidence type="ECO:0000313" key="15">
    <source>
        <dbReference type="Proteomes" id="UP000449547"/>
    </source>
</evidence>
<dbReference type="OMA" id="MMLDVVE"/>
<dbReference type="GO" id="GO:0003678">
    <property type="term" value="F:DNA helicase activity"/>
    <property type="evidence" value="ECO:0007669"/>
    <property type="project" value="UniProtKB-EC"/>
</dbReference>
<evidence type="ECO:0000256" key="8">
    <source>
        <dbReference type="ARBA" id="ARBA00022853"/>
    </source>
</evidence>
<feature type="region of interest" description="Disordered" evidence="11">
    <location>
        <begin position="279"/>
        <end position="342"/>
    </location>
</feature>
<evidence type="ECO:0000256" key="1">
    <source>
        <dbReference type="ARBA" id="ARBA00004123"/>
    </source>
</evidence>
<keyword evidence="7" id="KW-0067">ATP-binding</keyword>
<dbReference type="Pfam" id="PF00271">
    <property type="entry name" value="Helicase_C"/>
    <property type="match status" value="1"/>
</dbReference>
<dbReference type="GO" id="GO:0003677">
    <property type="term" value="F:DNA binding"/>
    <property type="evidence" value="ECO:0007669"/>
    <property type="project" value="UniProtKB-KW"/>
</dbReference>
<dbReference type="InterPro" id="IPR014001">
    <property type="entry name" value="Helicase_ATP-bd"/>
</dbReference>
<reference evidence="14 15" key="1">
    <citation type="submission" date="2019-07" db="EMBL/GenBank/DDBJ databases">
        <title>Genome assembly of two rare yeast pathogens: Diutina rugosa and Trichomonascus ciferrii.</title>
        <authorList>
            <person name="Mixao V."/>
            <person name="Saus E."/>
            <person name="Hansen A."/>
            <person name="Lass-Flor C."/>
            <person name="Gabaldon T."/>
        </authorList>
    </citation>
    <scope>NUCLEOTIDE SEQUENCE [LARGE SCALE GENOMIC DNA]</scope>
    <source>
        <strain evidence="14 15">CBS 613</strain>
    </source>
</reference>
<dbReference type="InterPro" id="IPR000330">
    <property type="entry name" value="SNF2_N"/>
</dbReference>
<feature type="region of interest" description="Disordered" evidence="11">
    <location>
        <begin position="65"/>
        <end position="117"/>
    </location>
</feature>
<dbReference type="OrthoDB" id="5857104at2759"/>
<dbReference type="GO" id="GO:0005694">
    <property type="term" value="C:chromosome"/>
    <property type="evidence" value="ECO:0007669"/>
    <property type="project" value="UniProtKB-ARBA"/>
</dbReference>
<evidence type="ECO:0000256" key="2">
    <source>
        <dbReference type="ARBA" id="ARBA00007025"/>
    </source>
</evidence>
<dbReference type="InterPro" id="IPR001650">
    <property type="entry name" value="Helicase_C-like"/>
</dbReference>
<dbReference type="FunFam" id="3.40.50.10810:FF:000014">
    <property type="entry name" value="SWI/SNF-related matrix-associated actin-dependent regulator of chromatin subfamily A containing DEAD/H box 1"/>
    <property type="match status" value="1"/>
</dbReference>
<name>A0A642UDE5_DIURU</name>
<evidence type="ECO:0000256" key="7">
    <source>
        <dbReference type="ARBA" id="ARBA00022840"/>
    </source>
</evidence>
<dbReference type="SMART" id="SM00487">
    <property type="entry name" value="DEXDc"/>
    <property type="match status" value="1"/>
</dbReference>
<keyword evidence="5" id="KW-0378">Hydrolase</keyword>
<evidence type="ECO:0000256" key="10">
    <source>
        <dbReference type="ARBA" id="ARBA00023242"/>
    </source>
</evidence>
<evidence type="ECO:0000259" key="12">
    <source>
        <dbReference type="PROSITE" id="PS51192"/>
    </source>
</evidence>
<dbReference type="InterPro" id="IPR027417">
    <property type="entry name" value="P-loop_NTPase"/>
</dbReference>
<feature type="compositionally biased region" description="Low complexity" evidence="11">
    <location>
        <begin position="78"/>
        <end position="88"/>
    </location>
</feature>
<dbReference type="GO" id="GO:0005634">
    <property type="term" value="C:nucleus"/>
    <property type="evidence" value="ECO:0007669"/>
    <property type="project" value="UniProtKB-SubCell"/>
</dbReference>
<sequence>MDDRYSKLEAKKEAIRQHPDFVLVRKRFPHAQESDIFRAFIAGKGKLRQITQILHDQFANGAVGGGMPMYQQPPPQPQQQQFYNGQFYPPQPQQPQQPYSPQMHHQPGQPPSFQPQMNQMNQQFPYQQPQPQMGFQNGNTNNFMPPYGGPQPMGQMGGASPSPSIDPSINPDLLESDAKRAKVMPMSSIPSTKVEVKKKQSILDKYKVRPQRLQGLQQNQFQQQYQHNQFQQVPQYAAPPGQMPGYPGPPQQFNQHQQPPFYPQGYNQQPPVHTKFAFKVNNGGHYPQGRRPDMPIVSRPDGSHLDILEERIRSNRSATKRRYSEDWSDDSDDSEGGGGGGKASYYDGVTSIDSQVLEYINSATLQQLIEVGGVEPAVGELVMQQRPFNTIYEISENEFTLPDETPKPPSRKGKRKPLGLRLVEATEHSLRGYQAVDSLVKQCAEYGEQISSQMKEWGVTVTGEGELSTIELDPVKESSSQTVPYIKHKPELLSEEITLNNYQQVGINWLNLLYQNHLSCILADEMGLGKTCQVISFMAHLKATEKKNGPHLVIVPASTIENWLREFQKFCPSLVVQAYYGSVKEREELRASLEGIDYDVMVTTYSLAAGAPADFKFLRQQNFNIIVYDEGHFLKNSLTERYNKLMRLNAKFRLLLTGTPLQNNLKELVSLLSFMLPKLFNEKKEDLQNLFNQKLGTAFSSKSQSGTPSSHNPLMATQAIAKAKTMMTPFVLRRKKEQVLQHLPSKCHEIIDCSMTESQQKIYDEEIDRAKKTRAERERRATITDKAELEKFKKDPLPSSTNVLMQLRKATLHPMLFRIDFTDDKLKEMAKAIMAEPEYVKANEDYIYEDMTVMSDYELNNLCEKFPTINSFKLPDSAYLNSGKVTELLKLLDDIINKRKEKVLVFSLFTQLLDVLEKVLAIYKYKFVRLDGATPVETRQDIIDSFYDEEDIPIFLLSTKAGGFGINLVAANNVVIFDQSFNPHDDKQAEDRAHRVGQKKEVTVYKLITKDTIEQNILHLAENKLQLDEQISSDSAVDPKLEEKQATMWEQMLFSTQGGVAV</sequence>
<feature type="domain" description="Helicase ATP-binding" evidence="12">
    <location>
        <begin position="511"/>
        <end position="678"/>
    </location>
</feature>
<dbReference type="VEuPathDB" id="FungiDB:DIURU_005358"/>
<dbReference type="Gene3D" id="3.40.50.10810">
    <property type="entry name" value="Tandem AAA-ATPase domain"/>
    <property type="match status" value="1"/>
</dbReference>
<dbReference type="CDD" id="cd17998">
    <property type="entry name" value="DEXHc_SMARCAD1"/>
    <property type="match status" value="1"/>
</dbReference>
<dbReference type="InterPro" id="IPR049730">
    <property type="entry name" value="SNF2/RAD54-like_C"/>
</dbReference>
<dbReference type="EMBL" id="SWFT01000159">
    <property type="protein sequence ID" value="KAA8897125.1"/>
    <property type="molecule type" value="Genomic_DNA"/>
</dbReference>
<feature type="domain" description="Helicase C-terminal" evidence="13">
    <location>
        <begin position="891"/>
        <end position="1045"/>
    </location>
</feature>
<proteinExistence type="inferred from homology"/>
<feature type="compositionally biased region" description="Low complexity" evidence="11">
    <location>
        <begin position="96"/>
        <end position="107"/>
    </location>
</feature>
<accession>A0A642UDE5</accession>